<name>A0A835HQH4_9MAGN</name>
<comment type="caution">
    <text evidence="3">The sequence shown here is derived from an EMBL/GenBank/DDBJ whole genome shotgun (WGS) entry which is preliminary data.</text>
</comment>
<evidence type="ECO:0008006" key="5">
    <source>
        <dbReference type="Google" id="ProtNLM"/>
    </source>
</evidence>
<protein>
    <recommendedName>
        <fullName evidence="5">Pentatricopeptide repeat-containing protein</fullName>
    </recommendedName>
</protein>
<dbReference type="InterPro" id="IPR046960">
    <property type="entry name" value="PPR_At4g14850-like_plant"/>
</dbReference>
<dbReference type="GO" id="GO:0009451">
    <property type="term" value="P:RNA modification"/>
    <property type="evidence" value="ECO:0007669"/>
    <property type="project" value="InterPro"/>
</dbReference>
<keyword evidence="4" id="KW-1185">Reference proteome</keyword>
<dbReference type="OrthoDB" id="426361at2759"/>
<evidence type="ECO:0000313" key="3">
    <source>
        <dbReference type="EMBL" id="KAF9603900.1"/>
    </source>
</evidence>
<evidence type="ECO:0000256" key="1">
    <source>
        <dbReference type="ARBA" id="ARBA00022737"/>
    </source>
</evidence>
<dbReference type="GO" id="GO:0003723">
    <property type="term" value="F:RNA binding"/>
    <property type="evidence" value="ECO:0007669"/>
    <property type="project" value="InterPro"/>
</dbReference>
<dbReference type="Pfam" id="PF13041">
    <property type="entry name" value="PPR_2"/>
    <property type="match status" value="3"/>
</dbReference>
<dbReference type="NCBIfam" id="TIGR00756">
    <property type="entry name" value="PPR"/>
    <property type="match status" value="4"/>
</dbReference>
<feature type="repeat" description="PPR" evidence="2">
    <location>
        <begin position="288"/>
        <end position="322"/>
    </location>
</feature>
<proteinExistence type="predicted"/>
<dbReference type="FunFam" id="1.25.40.10:FF:000184">
    <property type="entry name" value="Pentatricopeptide repeat-containing protein, chloroplastic"/>
    <property type="match status" value="1"/>
</dbReference>
<dbReference type="EMBL" id="JADFTS010000006">
    <property type="protein sequence ID" value="KAF9603900.1"/>
    <property type="molecule type" value="Genomic_DNA"/>
</dbReference>
<dbReference type="Pfam" id="PF20431">
    <property type="entry name" value="E_motif"/>
    <property type="match status" value="1"/>
</dbReference>
<keyword evidence="1" id="KW-0677">Repeat</keyword>
<sequence>MFPPKTPLLKYISSFHTHTSIPPPFSLLADKCTSMNHLKQIHAQLITTSRIHDNYAASRILNFTALSPSGDLDYALKLFNNTQEPNSFMWNTIIRALANSPNPSQAIFIYKKMRELNLSPGKHTFPFVLKACVNYFDVLLGRQIHCHVLKFGLELDLYVANGLIRIYSVSSNVGDSRKVFDEIGERNLVVWTSMISGYTQNFCLSEALVLFDLMVNEGVEPNSATLASVLSACARSGSLDLGQQIHLFIKEKGIELGLILGTALVDMYAKNGVIEMAERLFYDMREKNIATWNAMICGLARHGHAEKALKIFWKMKREPVEPNDITFVGFLSACCHGGLVDEGRDIFRSMTREYGVEPKIEHYGCMVDLLGRSGRLVEAEELVNGMVWKADVVLFGALLTACKNHRNIEIAERVVKKILMLEPHNHGVYVVLSNMYAEVGRWEDVLRLRKLMKDGDLKKVPGWSLVDGDKKHL</sequence>
<dbReference type="FunFam" id="1.25.40.10:FF:000470">
    <property type="entry name" value="Pentatricopeptide repeat-containing protein At5g66520"/>
    <property type="match status" value="1"/>
</dbReference>
<dbReference type="Gene3D" id="1.25.40.10">
    <property type="entry name" value="Tetratricopeptide repeat domain"/>
    <property type="match status" value="4"/>
</dbReference>
<dbReference type="SUPFAM" id="SSF48452">
    <property type="entry name" value="TPR-like"/>
    <property type="match status" value="1"/>
</dbReference>
<dbReference type="InterPro" id="IPR046848">
    <property type="entry name" value="E_motif"/>
</dbReference>
<dbReference type="InterPro" id="IPR002885">
    <property type="entry name" value="PPR_rpt"/>
</dbReference>
<organism evidence="3 4">
    <name type="scientific">Coptis chinensis</name>
    <dbReference type="NCBI Taxonomy" id="261450"/>
    <lineage>
        <taxon>Eukaryota</taxon>
        <taxon>Viridiplantae</taxon>
        <taxon>Streptophyta</taxon>
        <taxon>Embryophyta</taxon>
        <taxon>Tracheophyta</taxon>
        <taxon>Spermatophyta</taxon>
        <taxon>Magnoliopsida</taxon>
        <taxon>Ranunculales</taxon>
        <taxon>Ranunculaceae</taxon>
        <taxon>Coptidoideae</taxon>
        <taxon>Coptis</taxon>
    </lineage>
</organism>
<dbReference type="AlphaFoldDB" id="A0A835HQH4"/>
<dbReference type="PANTHER" id="PTHR47926">
    <property type="entry name" value="PENTATRICOPEPTIDE REPEAT-CONTAINING PROTEIN"/>
    <property type="match status" value="1"/>
</dbReference>
<gene>
    <name evidence="3" type="ORF">IFM89_038619</name>
</gene>
<feature type="repeat" description="PPR" evidence="2">
    <location>
        <begin position="187"/>
        <end position="221"/>
    </location>
</feature>
<feature type="repeat" description="PPR" evidence="2">
    <location>
        <begin position="323"/>
        <end position="358"/>
    </location>
</feature>
<dbReference type="PROSITE" id="PS51375">
    <property type="entry name" value="PPR"/>
    <property type="match status" value="5"/>
</dbReference>
<dbReference type="PANTHER" id="PTHR47926:SF393">
    <property type="entry name" value="REPEAT-CONTAINING PROTEIN, PUTATIVE-RELATED"/>
    <property type="match status" value="1"/>
</dbReference>
<feature type="repeat" description="PPR" evidence="2">
    <location>
        <begin position="222"/>
        <end position="256"/>
    </location>
</feature>
<evidence type="ECO:0000256" key="2">
    <source>
        <dbReference type="PROSITE-ProRule" id="PRU00708"/>
    </source>
</evidence>
<dbReference type="Pfam" id="PF01535">
    <property type="entry name" value="PPR"/>
    <property type="match status" value="1"/>
</dbReference>
<dbReference type="Proteomes" id="UP000631114">
    <property type="component" value="Unassembled WGS sequence"/>
</dbReference>
<feature type="repeat" description="PPR" evidence="2">
    <location>
        <begin position="86"/>
        <end position="120"/>
    </location>
</feature>
<accession>A0A835HQH4</accession>
<dbReference type="InterPro" id="IPR011990">
    <property type="entry name" value="TPR-like_helical_dom_sf"/>
</dbReference>
<evidence type="ECO:0000313" key="4">
    <source>
        <dbReference type="Proteomes" id="UP000631114"/>
    </source>
</evidence>
<reference evidence="3 4" key="1">
    <citation type="submission" date="2020-10" db="EMBL/GenBank/DDBJ databases">
        <title>The Coptis chinensis genome and diversification of protoberbering-type alkaloids.</title>
        <authorList>
            <person name="Wang B."/>
            <person name="Shu S."/>
            <person name="Song C."/>
            <person name="Liu Y."/>
        </authorList>
    </citation>
    <scope>NUCLEOTIDE SEQUENCE [LARGE SCALE GENOMIC DNA]</scope>
    <source>
        <strain evidence="3">HL-2020</strain>
        <tissue evidence="3">Leaf</tissue>
    </source>
</reference>